<feature type="compositionally biased region" description="Polar residues" evidence="8">
    <location>
        <begin position="594"/>
        <end position="603"/>
    </location>
</feature>
<feature type="coiled-coil region" evidence="7">
    <location>
        <begin position="265"/>
        <end position="292"/>
    </location>
</feature>
<evidence type="ECO:0000256" key="1">
    <source>
        <dbReference type="ARBA" id="ARBA00004282"/>
    </source>
</evidence>
<dbReference type="GO" id="GO:0005737">
    <property type="term" value="C:cytoplasm"/>
    <property type="evidence" value="ECO:0007669"/>
    <property type="project" value="UniProtKB-SubCell"/>
</dbReference>
<keyword evidence="6" id="KW-0965">Cell junction</keyword>
<comment type="caution">
    <text evidence="9">The sequence shown here is derived from an EMBL/GenBank/DDBJ whole genome shotgun (WGS) entry which is preliminary data.</text>
</comment>
<evidence type="ECO:0000256" key="7">
    <source>
        <dbReference type="SAM" id="Coils"/>
    </source>
</evidence>
<dbReference type="GO" id="GO:0051015">
    <property type="term" value="F:actin filament binding"/>
    <property type="evidence" value="ECO:0007669"/>
    <property type="project" value="InterPro"/>
</dbReference>
<proteinExistence type="inferred from homology"/>
<keyword evidence="7" id="KW-0175">Coiled coil</keyword>
<name>A0AAV5UWC1_9BILA</name>
<evidence type="ECO:0000256" key="5">
    <source>
        <dbReference type="ARBA" id="ARBA00022889"/>
    </source>
</evidence>
<feature type="non-terminal residue" evidence="9">
    <location>
        <position position="1"/>
    </location>
</feature>
<evidence type="ECO:0000313" key="10">
    <source>
        <dbReference type="Proteomes" id="UP001432322"/>
    </source>
</evidence>
<dbReference type="AlphaFoldDB" id="A0AAV5UWC1"/>
<evidence type="ECO:0000256" key="8">
    <source>
        <dbReference type="SAM" id="MobiDB-lite"/>
    </source>
</evidence>
<dbReference type="GO" id="GO:0098609">
    <property type="term" value="P:cell-cell adhesion"/>
    <property type="evidence" value="ECO:0007669"/>
    <property type="project" value="TreeGrafter"/>
</dbReference>
<keyword evidence="10" id="KW-1185">Reference proteome</keyword>
<accession>A0AAV5UWC1</accession>
<dbReference type="Proteomes" id="UP001432322">
    <property type="component" value="Unassembled WGS sequence"/>
</dbReference>
<reference evidence="9" key="1">
    <citation type="submission" date="2023-10" db="EMBL/GenBank/DDBJ databases">
        <title>Genome assembly of Pristionchus species.</title>
        <authorList>
            <person name="Yoshida K."/>
            <person name="Sommer R.J."/>
        </authorList>
    </citation>
    <scope>NUCLEOTIDE SEQUENCE</scope>
    <source>
        <strain evidence="9">RS5133</strain>
    </source>
</reference>
<dbReference type="GO" id="GO:0045296">
    <property type="term" value="F:cadherin binding"/>
    <property type="evidence" value="ECO:0007669"/>
    <property type="project" value="InterPro"/>
</dbReference>
<feature type="non-terminal residue" evidence="9">
    <location>
        <position position="832"/>
    </location>
</feature>
<gene>
    <name evidence="9" type="ORF">PFISCL1PPCAC_1311</name>
</gene>
<dbReference type="Gene3D" id="6.10.250.2510">
    <property type="match status" value="1"/>
</dbReference>
<dbReference type="PANTHER" id="PTHR18914">
    <property type="entry name" value="ALPHA CATENIN"/>
    <property type="match status" value="1"/>
</dbReference>
<dbReference type="InterPro" id="IPR006077">
    <property type="entry name" value="Vinculin/catenin"/>
</dbReference>
<organism evidence="9 10">
    <name type="scientific">Pristionchus fissidentatus</name>
    <dbReference type="NCBI Taxonomy" id="1538716"/>
    <lineage>
        <taxon>Eukaryota</taxon>
        <taxon>Metazoa</taxon>
        <taxon>Ecdysozoa</taxon>
        <taxon>Nematoda</taxon>
        <taxon>Chromadorea</taxon>
        <taxon>Rhabditida</taxon>
        <taxon>Rhabditina</taxon>
        <taxon>Diplogasteromorpha</taxon>
        <taxon>Diplogasteroidea</taxon>
        <taxon>Neodiplogasteridae</taxon>
        <taxon>Pristionchus</taxon>
    </lineage>
</organism>
<comment type="similarity">
    <text evidence="3">Belongs to the vinculin/alpha-catenin family.</text>
</comment>
<dbReference type="Gene3D" id="1.20.120.230">
    <property type="entry name" value="Alpha-catenin/vinculin-like"/>
    <property type="match status" value="4"/>
</dbReference>
<dbReference type="EMBL" id="BTSY01000001">
    <property type="protein sequence ID" value="GMT10014.1"/>
    <property type="molecule type" value="Genomic_DNA"/>
</dbReference>
<feature type="compositionally biased region" description="Acidic residues" evidence="8">
    <location>
        <begin position="576"/>
        <end position="586"/>
    </location>
</feature>
<feature type="region of interest" description="Disordered" evidence="8">
    <location>
        <begin position="575"/>
        <end position="603"/>
    </location>
</feature>
<feature type="coiled-coil region" evidence="7">
    <location>
        <begin position="504"/>
        <end position="538"/>
    </location>
</feature>
<keyword evidence="5" id="KW-0130">Cell adhesion</keyword>
<evidence type="ECO:0000256" key="6">
    <source>
        <dbReference type="ARBA" id="ARBA00022949"/>
    </source>
</evidence>
<evidence type="ECO:0008006" key="11">
    <source>
        <dbReference type="Google" id="ProtNLM"/>
    </source>
</evidence>
<sequence length="832" mass="93188">VNIDKRVHAKHRDHARKYVDDLTNVLSDVERAARHLAPAAQTMVEDLFSSSKRNEAIRPAQEVISAIMRFFLICDQLDVYFIIENIDLANSLLHDLRNAKTIEEVEERYSMLLSVLEEIDESTRVRLAEIRSSKERDTVMAAHALVKSSVPLVHSTTKAVVSHPEFAQYRDAAHSDMHKALEEMRAALAGQSIEGGFGSSSYLDGYGNLAAELQHFQNRFMMDPSQYRGNRDRADLEEILERIVTQSAKIADEPSTRHDRKHKIIGECNHLRQALQELLKEYESNRGRAETSEDMDMAMVLVERRMKDLKRHLRRAIIDNVGDAFLDQKTPLLVLIDAASRGLHPETEHAAYGPGGFEEHARRLVEVAKLSTEMSTDREGIRHVKYASEQVKRLVPQVVQAAFLLCSNPSSQMAIDHMEVMRKMWESKVHALTLGVGALISLDDFLAVTEAHIVEDAMSAVNAIAEGQVAQLDSCAGAIRGRCLRVYDMVDEELECLEIGGMTAETVKQANKILREEVRRFETQSTSLLDKLENAENMSQQERSADATEFSNSCTLVLTAVKNIRNALLVNRNPDDVDSDNEYEDDGVTHADQRSTVSDADNQQRLMRKLPEEDKKKIQEQIEVFNLHQKKFEQEVAMWDDNDIIILAKRMCAILGDMMDFTRGRGKLKSTMDVIRAAQEISMAGQKLSVLARQIGDVAEESNSRNEQLRKTKADLVSYLDKMVLFCQQLNICSRVKADVTQVGDELVVSGLDSALSLTQAARNLLTAVVSAVKNSYILSTKFPANSGAPGVTWKMTAPRKQPLVASTTPARNGGGGSNRVVRRASERRPMP</sequence>
<protein>
    <recommendedName>
        <fullName evidence="11">Vinculin</fullName>
    </recommendedName>
</protein>
<dbReference type="GO" id="GO:0016477">
    <property type="term" value="P:cell migration"/>
    <property type="evidence" value="ECO:0007669"/>
    <property type="project" value="TreeGrafter"/>
</dbReference>
<dbReference type="PANTHER" id="PTHR18914:SF9">
    <property type="entry name" value="CATENIN ALPHA"/>
    <property type="match status" value="1"/>
</dbReference>
<dbReference type="InterPro" id="IPR036723">
    <property type="entry name" value="Alpha-catenin/vinculin-like_sf"/>
</dbReference>
<keyword evidence="4" id="KW-0963">Cytoplasm</keyword>
<dbReference type="GO" id="GO:0005912">
    <property type="term" value="C:adherens junction"/>
    <property type="evidence" value="ECO:0007669"/>
    <property type="project" value="TreeGrafter"/>
</dbReference>
<dbReference type="GO" id="GO:0008013">
    <property type="term" value="F:beta-catenin binding"/>
    <property type="evidence" value="ECO:0007669"/>
    <property type="project" value="TreeGrafter"/>
</dbReference>
<dbReference type="PRINTS" id="PR00805">
    <property type="entry name" value="ALPHACATENIN"/>
</dbReference>
<evidence type="ECO:0000313" key="9">
    <source>
        <dbReference type="EMBL" id="GMT10014.1"/>
    </source>
</evidence>
<evidence type="ECO:0000256" key="4">
    <source>
        <dbReference type="ARBA" id="ARBA00022490"/>
    </source>
</evidence>
<comment type="subcellular location">
    <subcellularLocation>
        <location evidence="1">Cell junction</location>
    </subcellularLocation>
    <subcellularLocation>
        <location evidence="2">Cytoplasm</location>
    </subcellularLocation>
</comment>
<dbReference type="InterPro" id="IPR001033">
    <property type="entry name" value="Alpha_catenin"/>
</dbReference>
<feature type="region of interest" description="Disordered" evidence="8">
    <location>
        <begin position="789"/>
        <end position="832"/>
    </location>
</feature>
<evidence type="ECO:0000256" key="2">
    <source>
        <dbReference type="ARBA" id="ARBA00004496"/>
    </source>
</evidence>
<dbReference type="GO" id="GO:0016342">
    <property type="term" value="C:catenin complex"/>
    <property type="evidence" value="ECO:0007669"/>
    <property type="project" value="TreeGrafter"/>
</dbReference>
<dbReference type="Pfam" id="PF01044">
    <property type="entry name" value="Vinculin"/>
    <property type="match status" value="1"/>
</dbReference>
<evidence type="ECO:0000256" key="3">
    <source>
        <dbReference type="ARBA" id="ARBA00008376"/>
    </source>
</evidence>
<dbReference type="SUPFAM" id="SSF47220">
    <property type="entry name" value="alpha-catenin/vinculin-like"/>
    <property type="match status" value="4"/>
</dbReference>